<evidence type="ECO:0000313" key="1">
    <source>
        <dbReference type="EMBL" id="GFY33540.1"/>
    </source>
</evidence>
<keyword evidence="2" id="KW-1185">Reference proteome</keyword>
<reference evidence="1" key="1">
    <citation type="submission" date="2020-08" db="EMBL/GenBank/DDBJ databases">
        <title>Multicomponent nature underlies the extraordinary mechanical properties of spider dragline silk.</title>
        <authorList>
            <person name="Kono N."/>
            <person name="Nakamura H."/>
            <person name="Mori M."/>
            <person name="Yoshida Y."/>
            <person name="Ohtoshi R."/>
            <person name="Malay A.D."/>
            <person name="Moran D.A.P."/>
            <person name="Tomita M."/>
            <person name="Numata K."/>
            <person name="Arakawa K."/>
        </authorList>
    </citation>
    <scope>NUCLEOTIDE SEQUENCE</scope>
</reference>
<accession>A0A8X7BJH8</accession>
<sequence>MIACQIRLSLQPLPLVSSNINQSTCHFAPGIPSWACLPHNWLKFLPFKCPHVRRNEIMDNLFYRSVPPINCCDWALEKEEAWSHQTGFQNRLNICSNTVTNDEDDT</sequence>
<dbReference type="EMBL" id="BMAU01021412">
    <property type="protein sequence ID" value="GFY33540.1"/>
    <property type="molecule type" value="Genomic_DNA"/>
</dbReference>
<comment type="caution">
    <text evidence="1">The sequence shown here is derived from an EMBL/GenBank/DDBJ whole genome shotgun (WGS) entry which is preliminary data.</text>
</comment>
<evidence type="ECO:0000313" key="2">
    <source>
        <dbReference type="Proteomes" id="UP000887159"/>
    </source>
</evidence>
<protein>
    <submittedName>
        <fullName evidence="1">Uncharacterized protein</fullName>
    </submittedName>
</protein>
<proteinExistence type="predicted"/>
<dbReference type="AlphaFoldDB" id="A0A8X7BJH8"/>
<name>A0A8X7BJH8_TRICX</name>
<organism evidence="1 2">
    <name type="scientific">Trichonephila clavipes</name>
    <name type="common">Golden silk orbweaver</name>
    <name type="synonym">Nephila clavipes</name>
    <dbReference type="NCBI Taxonomy" id="2585209"/>
    <lineage>
        <taxon>Eukaryota</taxon>
        <taxon>Metazoa</taxon>
        <taxon>Ecdysozoa</taxon>
        <taxon>Arthropoda</taxon>
        <taxon>Chelicerata</taxon>
        <taxon>Arachnida</taxon>
        <taxon>Araneae</taxon>
        <taxon>Araneomorphae</taxon>
        <taxon>Entelegynae</taxon>
        <taxon>Araneoidea</taxon>
        <taxon>Nephilidae</taxon>
        <taxon>Trichonephila</taxon>
    </lineage>
</organism>
<gene>
    <name evidence="1" type="ORF">TNCV_4538741</name>
</gene>
<dbReference type="Proteomes" id="UP000887159">
    <property type="component" value="Unassembled WGS sequence"/>
</dbReference>